<evidence type="ECO:0000259" key="2">
    <source>
        <dbReference type="Pfam" id="PF00419"/>
    </source>
</evidence>
<sequence>MKKTITLLGFLFVWTFGFLSPSAVNAAENLIMRGSLVDAPCVIRPGDELIKLDFGEVIDKYLYRFSRTPSRPLLIHLEDCDVSVVKEVEITFQGIENTALPGLLRLDAGSIASGVAIGIEGLDGSTISINKPAPVRALQTGNMVLAFQAYMQGEPDAILNRRIGHGQFTATTTFILNYL</sequence>
<comment type="caution">
    <text evidence="3">The sequence shown here is derived from an EMBL/GenBank/DDBJ whole genome shotgun (WGS) entry which is preliminary data.</text>
</comment>
<reference evidence="3 4" key="1">
    <citation type="submission" date="2014-11" db="EMBL/GenBank/DDBJ databases">
        <title>Genome sequencing of Pantoea rodasii ND03.</title>
        <authorList>
            <person name="Muhamad Yunos N.Y."/>
            <person name="Chan K.-G."/>
        </authorList>
    </citation>
    <scope>NUCLEOTIDE SEQUENCE [LARGE SCALE GENOMIC DNA]</scope>
    <source>
        <strain evidence="3 4">ND03</strain>
    </source>
</reference>
<dbReference type="EMBL" id="JTJJ01000004">
    <property type="protein sequence ID" value="KHJ70006.1"/>
    <property type="molecule type" value="Genomic_DNA"/>
</dbReference>
<evidence type="ECO:0000313" key="3">
    <source>
        <dbReference type="EMBL" id="KHJ70006.1"/>
    </source>
</evidence>
<protein>
    <recommendedName>
        <fullName evidence="2">Fimbrial-type adhesion domain-containing protein</fullName>
    </recommendedName>
</protein>
<dbReference type="InterPro" id="IPR036937">
    <property type="entry name" value="Adhesion_dom_fimbrial_sf"/>
</dbReference>
<keyword evidence="1" id="KW-0732">Signal</keyword>
<dbReference type="GO" id="GO:0009289">
    <property type="term" value="C:pilus"/>
    <property type="evidence" value="ECO:0007669"/>
    <property type="project" value="InterPro"/>
</dbReference>
<dbReference type="Pfam" id="PF00419">
    <property type="entry name" value="Fimbrial"/>
    <property type="match status" value="1"/>
</dbReference>
<dbReference type="RefSeq" id="WP_039327083.1">
    <property type="nucleotide sequence ID" value="NZ_JTJJ01000004.1"/>
</dbReference>
<gene>
    <name evidence="3" type="ORF">QU24_00390</name>
</gene>
<dbReference type="Gene3D" id="2.60.40.1090">
    <property type="entry name" value="Fimbrial-type adhesion domain"/>
    <property type="match status" value="1"/>
</dbReference>
<feature type="signal peptide" evidence="1">
    <location>
        <begin position="1"/>
        <end position="26"/>
    </location>
</feature>
<name>A0A0B1RED1_9GAMM</name>
<proteinExistence type="predicted"/>
<evidence type="ECO:0000256" key="1">
    <source>
        <dbReference type="SAM" id="SignalP"/>
    </source>
</evidence>
<dbReference type="AlphaFoldDB" id="A0A0B1RED1"/>
<dbReference type="InterPro" id="IPR050263">
    <property type="entry name" value="Bact_Fimbrial_Adh_Pro"/>
</dbReference>
<feature type="domain" description="Fimbrial-type adhesion" evidence="2">
    <location>
        <begin position="32"/>
        <end position="178"/>
    </location>
</feature>
<evidence type="ECO:0000313" key="4">
    <source>
        <dbReference type="Proteomes" id="UP000030853"/>
    </source>
</evidence>
<accession>A0A0B1RED1</accession>
<dbReference type="PANTHER" id="PTHR33420:SF9">
    <property type="entry name" value="MINOR FIMBRIAL SUBUNIT"/>
    <property type="match status" value="1"/>
</dbReference>
<feature type="chain" id="PRO_5002081738" description="Fimbrial-type adhesion domain-containing protein" evidence="1">
    <location>
        <begin position="27"/>
        <end position="179"/>
    </location>
</feature>
<dbReference type="InterPro" id="IPR008966">
    <property type="entry name" value="Adhesion_dom_sf"/>
</dbReference>
<dbReference type="Proteomes" id="UP000030853">
    <property type="component" value="Unassembled WGS sequence"/>
</dbReference>
<dbReference type="GO" id="GO:0043709">
    <property type="term" value="P:cell adhesion involved in single-species biofilm formation"/>
    <property type="evidence" value="ECO:0007669"/>
    <property type="project" value="TreeGrafter"/>
</dbReference>
<dbReference type="SUPFAM" id="SSF49401">
    <property type="entry name" value="Bacterial adhesins"/>
    <property type="match status" value="1"/>
</dbReference>
<dbReference type="InterPro" id="IPR000259">
    <property type="entry name" value="Adhesion_dom_fimbrial"/>
</dbReference>
<organism evidence="3 4">
    <name type="scientific">Pantoea rodasii</name>
    <dbReference type="NCBI Taxonomy" id="1076549"/>
    <lineage>
        <taxon>Bacteria</taxon>
        <taxon>Pseudomonadati</taxon>
        <taxon>Pseudomonadota</taxon>
        <taxon>Gammaproteobacteria</taxon>
        <taxon>Enterobacterales</taxon>
        <taxon>Erwiniaceae</taxon>
        <taxon>Pantoea</taxon>
    </lineage>
</organism>
<dbReference type="PANTHER" id="PTHR33420">
    <property type="entry name" value="FIMBRIAL SUBUNIT ELFA-RELATED"/>
    <property type="match status" value="1"/>
</dbReference>